<dbReference type="Gene3D" id="1.10.10.10">
    <property type="entry name" value="Winged helix-like DNA-binding domain superfamily/Winged helix DNA-binding domain"/>
    <property type="match status" value="1"/>
</dbReference>
<keyword evidence="4" id="KW-0731">Sigma factor</keyword>
<organism evidence="8 9">
    <name type="scientific">Planobispora siamensis</name>
    <dbReference type="NCBI Taxonomy" id="936338"/>
    <lineage>
        <taxon>Bacteria</taxon>
        <taxon>Bacillati</taxon>
        <taxon>Actinomycetota</taxon>
        <taxon>Actinomycetes</taxon>
        <taxon>Streptosporangiales</taxon>
        <taxon>Streptosporangiaceae</taxon>
        <taxon>Planobispora</taxon>
    </lineage>
</organism>
<reference evidence="8 9" key="1">
    <citation type="submission" date="2021-01" db="EMBL/GenBank/DDBJ databases">
        <title>Whole genome shotgun sequence of Planobispora siamensis NBRC 107568.</title>
        <authorList>
            <person name="Komaki H."/>
            <person name="Tamura T."/>
        </authorList>
    </citation>
    <scope>NUCLEOTIDE SEQUENCE [LARGE SCALE GENOMIC DNA]</scope>
    <source>
        <strain evidence="8 9">NBRC 107568</strain>
    </source>
</reference>
<evidence type="ECO:0000259" key="6">
    <source>
        <dbReference type="Pfam" id="PF04542"/>
    </source>
</evidence>
<feature type="domain" description="RNA polymerase sigma-70 region 2" evidence="6">
    <location>
        <begin position="10"/>
        <end position="71"/>
    </location>
</feature>
<keyword evidence="5" id="KW-0804">Transcription</keyword>
<accession>A0A8J3SCN8</accession>
<proteinExistence type="inferred from homology"/>
<dbReference type="InterPro" id="IPR014284">
    <property type="entry name" value="RNA_pol_sigma-70_dom"/>
</dbReference>
<feature type="domain" description="RNA polymerase sigma factor 70 region 4 type 2" evidence="7">
    <location>
        <begin position="107"/>
        <end position="157"/>
    </location>
</feature>
<dbReference type="PANTHER" id="PTHR30173">
    <property type="entry name" value="SIGMA 19 FACTOR"/>
    <property type="match status" value="1"/>
</dbReference>
<protein>
    <submittedName>
        <fullName evidence="8">RNA polymerase sigma24 factor</fullName>
    </submittedName>
</protein>
<sequence length="299" mass="32879">MSVEMTVERFERHRDLLTGVAYRILGTVADAEDVVQEAWLRWSGVDAGVVEDDRAYLIRVTTRLSIDRLRRIGARRESYVGEWLPEPVATGADVAERVELTTSVELALLVVLETLSPLERAVFVLREAFGLPYAEIGEAIGRSEATARQLSRRARRHVEERRPRFEVDRARRREITERFIGAAVDGDLEGLVSMLAADATLVGDGGGKVRAPLRSITGADKIARLLISIASETGARRFLESVGLTEADGITVEFPEVNDAPAAVVTAGGRAITMFSLVVRDGLIETIYLVVNPEKLSRV</sequence>
<gene>
    <name evidence="8" type="ORF">Psi01_09720</name>
</gene>
<dbReference type="NCBIfam" id="NF007214">
    <property type="entry name" value="PRK09636.1"/>
    <property type="match status" value="1"/>
</dbReference>
<evidence type="ECO:0000256" key="1">
    <source>
        <dbReference type="ARBA" id="ARBA00010641"/>
    </source>
</evidence>
<evidence type="ECO:0000256" key="4">
    <source>
        <dbReference type="ARBA" id="ARBA00023082"/>
    </source>
</evidence>
<evidence type="ECO:0000256" key="5">
    <source>
        <dbReference type="ARBA" id="ARBA00023163"/>
    </source>
</evidence>
<dbReference type="SUPFAM" id="SSF88659">
    <property type="entry name" value="Sigma3 and sigma4 domains of RNA polymerase sigma factors"/>
    <property type="match status" value="1"/>
</dbReference>
<dbReference type="NCBIfam" id="TIGR02937">
    <property type="entry name" value="sigma70-ECF"/>
    <property type="match status" value="1"/>
</dbReference>
<dbReference type="Gene3D" id="3.10.450.50">
    <property type="match status" value="1"/>
</dbReference>
<dbReference type="Gene3D" id="1.10.1740.10">
    <property type="match status" value="1"/>
</dbReference>
<dbReference type="InterPro" id="IPR013249">
    <property type="entry name" value="RNA_pol_sigma70_r4_t2"/>
</dbReference>
<evidence type="ECO:0000313" key="8">
    <source>
        <dbReference type="EMBL" id="GIH90342.1"/>
    </source>
</evidence>
<dbReference type="GO" id="GO:0006352">
    <property type="term" value="P:DNA-templated transcription initiation"/>
    <property type="evidence" value="ECO:0007669"/>
    <property type="project" value="InterPro"/>
</dbReference>
<dbReference type="EMBL" id="BOOJ01000010">
    <property type="protein sequence ID" value="GIH90342.1"/>
    <property type="molecule type" value="Genomic_DNA"/>
</dbReference>
<dbReference type="Proteomes" id="UP000619788">
    <property type="component" value="Unassembled WGS sequence"/>
</dbReference>
<dbReference type="NCBIfam" id="TIGR02957">
    <property type="entry name" value="SigX4"/>
    <property type="match status" value="1"/>
</dbReference>
<dbReference type="PANTHER" id="PTHR30173:SF36">
    <property type="entry name" value="ECF RNA POLYMERASE SIGMA FACTOR SIGJ"/>
    <property type="match status" value="1"/>
</dbReference>
<dbReference type="InterPro" id="IPR007627">
    <property type="entry name" value="RNA_pol_sigma70_r2"/>
</dbReference>
<dbReference type="InterPro" id="IPR036388">
    <property type="entry name" value="WH-like_DNA-bd_sf"/>
</dbReference>
<dbReference type="Pfam" id="PF04542">
    <property type="entry name" value="Sigma70_r2"/>
    <property type="match status" value="1"/>
</dbReference>
<keyword evidence="9" id="KW-1185">Reference proteome</keyword>
<dbReference type="SUPFAM" id="SSF88946">
    <property type="entry name" value="Sigma2 domain of RNA polymerase sigma factors"/>
    <property type="match status" value="1"/>
</dbReference>
<dbReference type="AlphaFoldDB" id="A0A8J3SCN8"/>
<evidence type="ECO:0000313" key="9">
    <source>
        <dbReference type="Proteomes" id="UP000619788"/>
    </source>
</evidence>
<evidence type="ECO:0000259" key="7">
    <source>
        <dbReference type="Pfam" id="PF08281"/>
    </source>
</evidence>
<comment type="similarity">
    <text evidence="1">Belongs to the sigma-70 factor family. ECF subfamily.</text>
</comment>
<dbReference type="InterPro" id="IPR052704">
    <property type="entry name" value="ECF_Sigma-70_Domain"/>
</dbReference>
<dbReference type="Pfam" id="PF08281">
    <property type="entry name" value="Sigma70_r4_2"/>
    <property type="match status" value="1"/>
</dbReference>
<dbReference type="SUPFAM" id="SSF54427">
    <property type="entry name" value="NTF2-like"/>
    <property type="match status" value="1"/>
</dbReference>
<dbReference type="GO" id="GO:0016987">
    <property type="term" value="F:sigma factor activity"/>
    <property type="evidence" value="ECO:0007669"/>
    <property type="project" value="UniProtKB-KW"/>
</dbReference>
<dbReference type="InterPro" id="IPR032710">
    <property type="entry name" value="NTF2-like_dom_sf"/>
</dbReference>
<comment type="caution">
    <text evidence="8">The sequence shown here is derived from an EMBL/GenBank/DDBJ whole genome shotgun (WGS) entry which is preliminary data.</text>
</comment>
<evidence type="ECO:0000256" key="2">
    <source>
        <dbReference type="ARBA" id="ARBA00011344"/>
    </source>
</evidence>
<dbReference type="InterPro" id="IPR013324">
    <property type="entry name" value="RNA_pol_sigma_r3/r4-like"/>
</dbReference>
<dbReference type="GO" id="GO:0003677">
    <property type="term" value="F:DNA binding"/>
    <property type="evidence" value="ECO:0007669"/>
    <property type="project" value="InterPro"/>
</dbReference>
<keyword evidence="3" id="KW-0805">Transcription regulation</keyword>
<comment type="subunit">
    <text evidence="2">Interacts transiently with the RNA polymerase catalytic core formed by RpoA, RpoB, RpoC and RpoZ (2 alpha, 1 beta, 1 beta' and 1 omega subunit) to form the RNA polymerase holoenzyme that can initiate transcription.</text>
</comment>
<evidence type="ECO:0000256" key="3">
    <source>
        <dbReference type="ARBA" id="ARBA00023015"/>
    </source>
</evidence>
<dbReference type="InterPro" id="IPR014303">
    <property type="entry name" value="RNA_pol_sigma-70_ECF"/>
</dbReference>
<name>A0A8J3SCN8_9ACTN</name>
<dbReference type="InterPro" id="IPR013325">
    <property type="entry name" value="RNA_pol_sigma_r2"/>
</dbReference>